<reference evidence="9 10" key="1">
    <citation type="submission" date="2019-07" db="EMBL/GenBank/DDBJ databases">
        <authorList>
            <person name="Huq M.A."/>
        </authorList>
    </citation>
    <scope>NUCLEOTIDE SEQUENCE [LARGE SCALE GENOMIC DNA]</scope>
    <source>
        <strain evidence="9 10">MAH-19</strain>
    </source>
</reference>
<feature type="transmembrane region" description="Helical" evidence="6">
    <location>
        <begin position="387"/>
        <end position="415"/>
    </location>
</feature>
<dbReference type="PANTHER" id="PTHR30572:SF18">
    <property type="entry name" value="ABC-TYPE MACROLIDE FAMILY EXPORT SYSTEM PERMEASE COMPONENT 2"/>
    <property type="match status" value="1"/>
</dbReference>
<accession>A0A556MLN0</accession>
<dbReference type="InterPro" id="IPR025857">
    <property type="entry name" value="MacB_PCD"/>
</dbReference>
<keyword evidence="10" id="KW-1185">Reference proteome</keyword>
<dbReference type="PANTHER" id="PTHR30572">
    <property type="entry name" value="MEMBRANE COMPONENT OF TRANSPORTER-RELATED"/>
    <property type="match status" value="1"/>
</dbReference>
<gene>
    <name evidence="9" type="ORF">FO440_13710</name>
</gene>
<feature type="domain" description="ABC3 transporter permease C-terminal" evidence="7">
    <location>
        <begin position="688"/>
        <end position="796"/>
    </location>
</feature>
<keyword evidence="2" id="KW-1003">Cell membrane</keyword>
<evidence type="ECO:0000256" key="3">
    <source>
        <dbReference type="ARBA" id="ARBA00022692"/>
    </source>
</evidence>
<evidence type="ECO:0000259" key="8">
    <source>
        <dbReference type="Pfam" id="PF12704"/>
    </source>
</evidence>
<feature type="domain" description="MacB-like periplasmic core" evidence="8">
    <location>
        <begin position="472"/>
        <end position="611"/>
    </location>
</feature>
<comment type="subcellular location">
    <subcellularLocation>
        <location evidence="1">Cell membrane</location>
        <topology evidence="1">Multi-pass membrane protein</topology>
    </subcellularLocation>
</comment>
<dbReference type="Pfam" id="PF12704">
    <property type="entry name" value="MacB_PCD"/>
    <property type="match status" value="2"/>
</dbReference>
<organism evidence="9 10">
    <name type="scientific">Mucilaginibacter corticis</name>
    <dbReference type="NCBI Taxonomy" id="2597670"/>
    <lineage>
        <taxon>Bacteria</taxon>
        <taxon>Pseudomonadati</taxon>
        <taxon>Bacteroidota</taxon>
        <taxon>Sphingobacteriia</taxon>
        <taxon>Sphingobacteriales</taxon>
        <taxon>Sphingobacteriaceae</taxon>
        <taxon>Mucilaginibacter</taxon>
    </lineage>
</organism>
<feature type="transmembrane region" description="Helical" evidence="6">
    <location>
        <begin position="436"/>
        <end position="456"/>
    </location>
</feature>
<feature type="transmembrane region" description="Helical" evidence="6">
    <location>
        <begin position="685"/>
        <end position="709"/>
    </location>
</feature>
<proteinExistence type="predicted"/>
<feature type="domain" description="ABC3 transporter permease C-terminal" evidence="7">
    <location>
        <begin position="298"/>
        <end position="411"/>
    </location>
</feature>
<dbReference type="EMBL" id="VLPK01000002">
    <property type="protein sequence ID" value="TSJ40793.1"/>
    <property type="molecule type" value="Genomic_DNA"/>
</dbReference>
<evidence type="ECO:0000256" key="4">
    <source>
        <dbReference type="ARBA" id="ARBA00022989"/>
    </source>
</evidence>
<dbReference type="GO" id="GO:0022857">
    <property type="term" value="F:transmembrane transporter activity"/>
    <property type="evidence" value="ECO:0007669"/>
    <property type="project" value="TreeGrafter"/>
</dbReference>
<evidence type="ECO:0000313" key="9">
    <source>
        <dbReference type="EMBL" id="TSJ40793.1"/>
    </source>
</evidence>
<keyword evidence="4 6" id="KW-1133">Transmembrane helix</keyword>
<feature type="transmembrane region" description="Helical" evidence="6">
    <location>
        <begin position="293"/>
        <end position="315"/>
    </location>
</feature>
<evidence type="ECO:0000256" key="6">
    <source>
        <dbReference type="SAM" id="Phobius"/>
    </source>
</evidence>
<feature type="transmembrane region" description="Helical" evidence="6">
    <location>
        <begin position="21"/>
        <end position="42"/>
    </location>
</feature>
<keyword evidence="5 6" id="KW-0472">Membrane</keyword>
<dbReference type="InterPro" id="IPR003838">
    <property type="entry name" value="ABC3_permease_C"/>
</dbReference>
<dbReference type="Proteomes" id="UP000318733">
    <property type="component" value="Unassembled WGS sequence"/>
</dbReference>
<comment type="caution">
    <text evidence="9">The sequence shown here is derived from an EMBL/GenBank/DDBJ whole genome shotgun (WGS) entry which is preliminary data.</text>
</comment>
<dbReference type="OrthoDB" id="5933722at2"/>
<dbReference type="Pfam" id="PF02687">
    <property type="entry name" value="FtsX"/>
    <property type="match status" value="2"/>
</dbReference>
<evidence type="ECO:0000256" key="2">
    <source>
        <dbReference type="ARBA" id="ARBA00022475"/>
    </source>
</evidence>
<protein>
    <submittedName>
        <fullName evidence="9">FtsX-like permease family protein</fullName>
    </submittedName>
</protein>
<feature type="transmembrane region" description="Helical" evidence="6">
    <location>
        <begin position="737"/>
        <end position="756"/>
    </location>
</feature>
<evidence type="ECO:0000256" key="1">
    <source>
        <dbReference type="ARBA" id="ARBA00004651"/>
    </source>
</evidence>
<dbReference type="GO" id="GO:0005886">
    <property type="term" value="C:plasma membrane"/>
    <property type="evidence" value="ECO:0007669"/>
    <property type="project" value="UniProtKB-SubCell"/>
</dbReference>
<dbReference type="InterPro" id="IPR050250">
    <property type="entry name" value="Macrolide_Exporter_MacB"/>
</dbReference>
<evidence type="ECO:0000259" key="7">
    <source>
        <dbReference type="Pfam" id="PF02687"/>
    </source>
</evidence>
<feature type="domain" description="MacB-like periplasmic core" evidence="8">
    <location>
        <begin position="20"/>
        <end position="235"/>
    </location>
</feature>
<dbReference type="AlphaFoldDB" id="A0A556MLN0"/>
<evidence type="ECO:0000313" key="10">
    <source>
        <dbReference type="Proteomes" id="UP000318733"/>
    </source>
</evidence>
<feature type="transmembrane region" description="Helical" evidence="6">
    <location>
        <begin position="340"/>
        <end position="367"/>
    </location>
</feature>
<sequence length="808" mass="90086">MFKSYFKIAFRNLWKNKSFSAINILGLAIGLAVCLLITLFVIDELSYDKYNLNADRIYRISSDFEVNGSLFNDRESPAPMAATMMKDYPQIEQATRLQYAGKILVKKGSQTITEKNTFFGDANMFKVFTLPFIAGDVNTALSQPKSIVIAEDVARKYFNSTNVLGRTLHLNNTDDYKITGVIKNTPSQSHLHFNIIIAMAGLQESRNNQWTSEDFSTYIMVKPGVTQQDLDRYLKEATKKYAEPELVQFIHATIADIEKNKGDHFRFVTTPITKIHLYSTTSREIEPSGNVQYVYIFIVIAAFILIIACINFMNLSTARSAGRAREVGVRKVLGSNRSTLIYQFLTESTLTSFVALLIALFLAALLLPYFNILAGKQIVFSFMASLWLVPGLFAVTLIIGLMAGLYPAFFMSAFMPIQVLKGKLSSGFKGSWLRNSLVVFQFATVIMLIIGTLVIYSQLNYIRNKKLGYERDQVLVIKNTYSLYQHANTFKQDVLKLAGVQSGTITAFLPTEAPEVTEVYSKDAVKSPGQSMGLISWIVDEDYIPTLGMKMAEGRNFSKENLSDSTGIVVNEAAAALLGYKKPLDKKLYLGSGKDQLALNIIGVVKDFNFGSMRNKIKPLVLRLGANRGAMAFKVTTKNLPGVIRQVETLYHNADANMAGQPFAYSFMDDDFNYLYQSEQNTAKIFMSFAFFAIFIACLGLFGLVTYAAEQRTKEIGIRKVLGASVVNIVNMLSNDFLKLVGIAGIVAFPIAWYAMNSWLQGFAYRTTISWWVFVVAALLAIIITIATVSFRAIKAALTNPVSSLKNE</sequence>
<evidence type="ECO:0000256" key="5">
    <source>
        <dbReference type="ARBA" id="ARBA00023136"/>
    </source>
</evidence>
<name>A0A556MLN0_9SPHI</name>
<feature type="transmembrane region" description="Helical" evidence="6">
    <location>
        <begin position="768"/>
        <end position="791"/>
    </location>
</feature>
<keyword evidence="3 6" id="KW-0812">Transmembrane</keyword>
<dbReference type="RefSeq" id="WP_144248831.1">
    <property type="nucleotide sequence ID" value="NZ_VLPK01000002.1"/>
</dbReference>